<evidence type="ECO:0000313" key="2">
    <source>
        <dbReference type="EMBL" id="EGU74453.1"/>
    </source>
</evidence>
<dbReference type="STRING" id="660025.F9G8R9"/>
<reference evidence="2" key="1">
    <citation type="journal article" date="2012" name="Mol. Plant Microbe Interact.">
        <title>A highly conserved effector in Fusarium oxysporum is required for full virulence on Arabidopsis.</title>
        <authorList>
            <person name="Thatcher L.F."/>
            <person name="Gardiner D.M."/>
            <person name="Kazan K."/>
            <person name="Manners J."/>
        </authorList>
    </citation>
    <scope>NUCLEOTIDE SEQUENCE [LARGE SCALE GENOMIC DNA]</scope>
    <source>
        <strain evidence="2">Fo5176</strain>
    </source>
</reference>
<evidence type="ECO:0008006" key="3">
    <source>
        <dbReference type="Google" id="ProtNLM"/>
    </source>
</evidence>
<dbReference type="PaxDb" id="5507-FOXG_12394P0"/>
<dbReference type="SUPFAM" id="SSF52540">
    <property type="entry name" value="P-loop containing nucleoside triphosphate hydrolases"/>
    <property type="match status" value="1"/>
</dbReference>
<proteinExistence type="predicted"/>
<evidence type="ECO:0000256" key="1">
    <source>
        <dbReference type="SAM" id="MobiDB-lite"/>
    </source>
</evidence>
<dbReference type="EMBL" id="AFQF01003671">
    <property type="protein sequence ID" value="EGU74453.1"/>
    <property type="molecule type" value="Genomic_DNA"/>
</dbReference>
<dbReference type="OrthoDB" id="3650366at2759"/>
<name>F9G8R9_FUSOF</name>
<dbReference type="AlphaFoldDB" id="F9G8R9"/>
<protein>
    <recommendedName>
        <fullName evidence="3">P-loop containing nucleoside triphosphate hydrolase protein</fullName>
    </recommendedName>
</protein>
<sequence length="432" mass="49396">MALWRAFGDQKDCLALCLAPDDLTTTKILTGKQILRLHIRIGHFGIAVEASRMNVSSDQPMPVSSLNPLSTTSYAWRRPGATSQATDNRKHPLTSRKMAKGANSPQRPRYWLLTSPRTASNLLVKMLNLDDQNVRPASHGGYFFLPSLPKHFLVAEKPMDTWTEEESATVNKVIQECSERFQDYIAAAEKEGQVIYVKEHSIMLNHPRCEDSYVNGSTGSQKEAVPLPMMGITQPTRSPLNLTLFPDEFLKTWNPTFLIRHPALMIPSLYRTCFGKMEWEGFKRPRKEPMTAEVTMKWHRTLYDFFSEHFANDSIWPIVIDADDVMTCPQLVGKYAQLTGLDESKVRYSWDKAGEEELNKLSHVEQRMLSSINASTTIDQSKVAGKVDIDQEVVKWKAEFGEEGAQKLERWVRDAMPDYEFLHSRRLRLEQE</sequence>
<comment type="caution">
    <text evidence="2">The sequence shown here is derived from an EMBL/GenBank/DDBJ whole genome shotgun (WGS) entry which is preliminary data.</text>
</comment>
<feature type="region of interest" description="Disordered" evidence="1">
    <location>
        <begin position="77"/>
        <end position="107"/>
    </location>
</feature>
<accession>F9G8R9</accession>
<dbReference type="InterPro" id="IPR053226">
    <property type="entry name" value="Pyrrolopyrazine_biosynth_F"/>
</dbReference>
<organism evidence="2">
    <name type="scientific">Fusarium oxysporum (strain Fo5176)</name>
    <name type="common">Fusarium vascular wilt</name>
    <dbReference type="NCBI Taxonomy" id="660025"/>
    <lineage>
        <taxon>Eukaryota</taxon>
        <taxon>Fungi</taxon>
        <taxon>Dikarya</taxon>
        <taxon>Ascomycota</taxon>
        <taxon>Pezizomycotina</taxon>
        <taxon>Sordariomycetes</taxon>
        <taxon>Hypocreomycetidae</taxon>
        <taxon>Hypocreales</taxon>
        <taxon>Nectriaceae</taxon>
        <taxon>Fusarium</taxon>
        <taxon>Fusarium oxysporum species complex</taxon>
    </lineage>
</organism>
<gene>
    <name evidence="2" type="ORF">FOXB_15051</name>
</gene>
<dbReference type="PANTHER" id="PTHR48419">
    <property type="entry name" value="SULFOTRANSFERASE DOMAIN-CONTAINING PROTEIN"/>
    <property type="match status" value="1"/>
</dbReference>
<dbReference type="PANTHER" id="PTHR48419:SF1">
    <property type="entry name" value="SULFOTRANSFERASE DOMAIN-CONTAINING PROTEIN"/>
    <property type="match status" value="1"/>
</dbReference>
<dbReference type="InterPro" id="IPR027417">
    <property type="entry name" value="P-loop_NTPase"/>
</dbReference>